<dbReference type="eggNOG" id="ENOG503338I">
    <property type="taxonomic scope" value="Bacteria"/>
</dbReference>
<sequence>MGQLDFSTLDIMTEAEERSFMAAFTQALANDTGDVAKEHLAAGRSVYFGDDRFPDAVVKEYPDGRRQLVTFQGEDEVFLRDL</sequence>
<comment type="caution">
    <text evidence="1">The sequence shown here is derived from an EMBL/GenBank/DDBJ whole genome shotgun (WGS) entry which is preliminary data.</text>
</comment>
<name>S9S4X0_MAGFU</name>
<dbReference type="AlphaFoldDB" id="S9S4X0"/>
<reference evidence="1 2" key="1">
    <citation type="submission" date="2013-04" db="EMBL/GenBank/DDBJ databases">
        <authorList>
            <person name="Kuznetsov B."/>
            <person name="Ivanovsky R."/>
        </authorList>
    </citation>
    <scope>NUCLEOTIDE SEQUENCE [LARGE SCALE GENOMIC DNA]</scope>
    <source>
        <strain evidence="1 2">MGU-K5</strain>
    </source>
</reference>
<protein>
    <submittedName>
        <fullName evidence="1">Uncharacterized protein</fullName>
    </submittedName>
</protein>
<accession>S9S4X0</accession>
<evidence type="ECO:0000313" key="2">
    <source>
        <dbReference type="Proteomes" id="UP000015350"/>
    </source>
</evidence>
<dbReference type="Proteomes" id="UP000015350">
    <property type="component" value="Unassembled WGS sequence"/>
</dbReference>
<dbReference type="STRING" id="1316936.K678_13388"/>
<dbReference type="RefSeq" id="WP_021132979.1">
    <property type="nucleotide sequence ID" value="NZ_AQPH01000058.1"/>
</dbReference>
<proteinExistence type="predicted"/>
<organism evidence="1 2">
    <name type="scientific">Magnetospirillum fulvum MGU-K5</name>
    <dbReference type="NCBI Taxonomy" id="1316936"/>
    <lineage>
        <taxon>Bacteria</taxon>
        <taxon>Pseudomonadati</taxon>
        <taxon>Pseudomonadota</taxon>
        <taxon>Alphaproteobacteria</taxon>
        <taxon>Rhodospirillales</taxon>
        <taxon>Rhodospirillaceae</taxon>
        <taxon>Magnetospirillum</taxon>
    </lineage>
</organism>
<gene>
    <name evidence="1" type="ORF">K678_13388</name>
</gene>
<evidence type="ECO:0000313" key="1">
    <source>
        <dbReference type="EMBL" id="EPY00977.1"/>
    </source>
</evidence>
<dbReference type="EMBL" id="AQPH01000058">
    <property type="protein sequence ID" value="EPY00977.1"/>
    <property type="molecule type" value="Genomic_DNA"/>
</dbReference>